<name>A0AAI9ZH66_9PEZI</name>
<evidence type="ECO:0000313" key="2">
    <source>
        <dbReference type="EMBL" id="KAK1624514.1"/>
    </source>
</evidence>
<dbReference type="GeneID" id="85466328"/>
<evidence type="ECO:0000256" key="1">
    <source>
        <dbReference type="SAM" id="MobiDB-lite"/>
    </source>
</evidence>
<dbReference type="EMBL" id="JAHMHQ010000024">
    <property type="protein sequence ID" value="KAK1624514.1"/>
    <property type="molecule type" value="Genomic_DNA"/>
</dbReference>
<reference evidence="2" key="1">
    <citation type="submission" date="2021-06" db="EMBL/GenBank/DDBJ databases">
        <title>Comparative genomics, transcriptomics and evolutionary studies reveal genomic signatures of adaptation to plant cell wall in hemibiotrophic fungi.</title>
        <authorList>
            <consortium name="DOE Joint Genome Institute"/>
            <person name="Baroncelli R."/>
            <person name="Diaz J.F."/>
            <person name="Benocci T."/>
            <person name="Peng M."/>
            <person name="Battaglia E."/>
            <person name="Haridas S."/>
            <person name="Andreopoulos W."/>
            <person name="Labutti K."/>
            <person name="Pangilinan J."/>
            <person name="Floch G.L."/>
            <person name="Makela M.R."/>
            <person name="Henrissat B."/>
            <person name="Grigoriev I.V."/>
            <person name="Crouch J.A."/>
            <person name="De Vries R.P."/>
            <person name="Sukno S.A."/>
            <person name="Thon M.R."/>
        </authorList>
    </citation>
    <scope>NUCLEOTIDE SEQUENCE</scope>
    <source>
        <strain evidence="2">CBS 102054</strain>
    </source>
</reference>
<protein>
    <submittedName>
        <fullName evidence="2">Uncharacterized protein</fullName>
    </submittedName>
</protein>
<sequence length="165" mass="18218">MGKARAATQKEREREMHTIHVHTHTHTHTTLNIPLAPSSPALASRHRSTGIPALDHGLVDCGVRGDSPACDRSSPRRIRRIPNMLPRSTSLPQLMSWVLADGREPRSQVEAHTPSPRPPRPPPSGFALLLAFALSQDSAVVRPVRRQIRPSQGWPGLTWTRTPPC</sequence>
<comment type="caution">
    <text evidence="2">The sequence shown here is derived from an EMBL/GenBank/DDBJ whole genome shotgun (WGS) entry which is preliminary data.</text>
</comment>
<evidence type="ECO:0000313" key="3">
    <source>
        <dbReference type="Proteomes" id="UP001243989"/>
    </source>
</evidence>
<dbReference type="Proteomes" id="UP001243989">
    <property type="component" value="Unassembled WGS sequence"/>
</dbReference>
<proteinExistence type="predicted"/>
<accession>A0AAI9ZH66</accession>
<dbReference type="RefSeq" id="XP_060440509.1">
    <property type="nucleotide sequence ID" value="XM_060581466.1"/>
</dbReference>
<keyword evidence="3" id="KW-1185">Reference proteome</keyword>
<dbReference type="AlphaFoldDB" id="A0AAI9ZH66"/>
<organism evidence="2 3">
    <name type="scientific">Colletotrichum phormii</name>
    <dbReference type="NCBI Taxonomy" id="359342"/>
    <lineage>
        <taxon>Eukaryota</taxon>
        <taxon>Fungi</taxon>
        <taxon>Dikarya</taxon>
        <taxon>Ascomycota</taxon>
        <taxon>Pezizomycotina</taxon>
        <taxon>Sordariomycetes</taxon>
        <taxon>Hypocreomycetidae</taxon>
        <taxon>Glomerellales</taxon>
        <taxon>Glomerellaceae</taxon>
        <taxon>Colletotrichum</taxon>
        <taxon>Colletotrichum acutatum species complex</taxon>
    </lineage>
</organism>
<feature type="compositionally biased region" description="Pro residues" evidence="1">
    <location>
        <begin position="115"/>
        <end position="124"/>
    </location>
</feature>
<gene>
    <name evidence="2" type="ORF">BDP81DRAFT_110013</name>
</gene>
<feature type="region of interest" description="Disordered" evidence="1">
    <location>
        <begin position="100"/>
        <end position="124"/>
    </location>
</feature>